<evidence type="ECO:0000313" key="2">
    <source>
        <dbReference type="Proteomes" id="UP001054837"/>
    </source>
</evidence>
<protein>
    <submittedName>
        <fullName evidence="1">Uncharacterized protein</fullName>
    </submittedName>
</protein>
<keyword evidence="2" id="KW-1185">Reference proteome</keyword>
<dbReference type="Proteomes" id="UP001054837">
    <property type="component" value="Unassembled WGS sequence"/>
</dbReference>
<dbReference type="EMBL" id="BPLQ01009398">
    <property type="protein sequence ID" value="GIY43808.1"/>
    <property type="molecule type" value="Genomic_DNA"/>
</dbReference>
<sequence length="66" mass="7836">MRTIYFNDIERSKRDDDGNWRTIEVTFFRRLVMSSTKTFKDHFSALIGYFGENPKSKIPTNTTKLI</sequence>
<name>A0AAV4TAY1_9ARAC</name>
<organism evidence="1 2">
    <name type="scientific">Caerostris darwini</name>
    <dbReference type="NCBI Taxonomy" id="1538125"/>
    <lineage>
        <taxon>Eukaryota</taxon>
        <taxon>Metazoa</taxon>
        <taxon>Ecdysozoa</taxon>
        <taxon>Arthropoda</taxon>
        <taxon>Chelicerata</taxon>
        <taxon>Arachnida</taxon>
        <taxon>Araneae</taxon>
        <taxon>Araneomorphae</taxon>
        <taxon>Entelegynae</taxon>
        <taxon>Araneoidea</taxon>
        <taxon>Araneidae</taxon>
        <taxon>Caerostris</taxon>
    </lineage>
</organism>
<proteinExistence type="predicted"/>
<evidence type="ECO:0000313" key="1">
    <source>
        <dbReference type="EMBL" id="GIY43808.1"/>
    </source>
</evidence>
<dbReference type="AlphaFoldDB" id="A0AAV4TAY1"/>
<reference evidence="1 2" key="1">
    <citation type="submission" date="2021-06" db="EMBL/GenBank/DDBJ databases">
        <title>Caerostris darwini draft genome.</title>
        <authorList>
            <person name="Kono N."/>
            <person name="Arakawa K."/>
        </authorList>
    </citation>
    <scope>NUCLEOTIDE SEQUENCE [LARGE SCALE GENOMIC DNA]</scope>
</reference>
<accession>A0AAV4TAY1</accession>
<comment type="caution">
    <text evidence="1">The sequence shown here is derived from an EMBL/GenBank/DDBJ whole genome shotgun (WGS) entry which is preliminary data.</text>
</comment>
<gene>
    <name evidence="1" type="ORF">CDAR_561171</name>
</gene>